<proteinExistence type="predicted"/>
<evidence type="ECO:0008006" key="3">
    <source>
        <dbReference type="Google" id="ProtNLM"/>
    </source>
</evidence>
<reference evidence="1 2" key="1">
    <citation type="submission" date="2017-07" db="EMBL/GenBank/DDBJ databases">
        <title>Draft whole genome sequences of clinical Proprionibacteriaceae strains.</title>
        <authorList>
            <person name="Bernier A.-M."/>
            <person name="Bernard K."/>
            <person name="Domingo M.-C."/>
        </authorList>
    </citation>
    <scope>NUCLEOTIDE SEQUENCE [LARGE SCALE GENOMIC DNA]</scope>
    <source>
        <strain evidence="1 2">NML 130396</strain>
    </source>
</reference>
<dbReference type="Pfam" id="PF08310">
    <property type="entry name" value="LGFP"/>
    <property type="match status" value="4"/>
</dbReference>
<protein>
    <recommendedName>
        <fullName evidence="3">LGFP repeat-containing protein</fullName>
    </recommendedName>
</protein>
<dbReference type="OrthoDB" id="3173508at2"/>
<accession>A0A255GNA6</accession>
<dbReference type="InterPro" id="IPR013207">
    <property type="entry name" value="LGFP"/>
</dbReference>
<gene>
    <name evidence="1" type="ORF">CGZ93_17195</name>
</gene>
<dbReference type="AlphaFoldDB" id="A0A255GNA6"/>
<sequence>MDIQTMVGDSGAPVMAGSRAVGLVTSGGTSAGGTTYVTNLNWVEGRGLRLLTNAAPNFPVVGAIAAKWNALGGLNGFLGQPLAPEGCGLKDGGCWQPFAGGKIHWSPKTGAFFTRGLIQQRWEQLGWENGVLGYPTTDENCGLKDGGCWQGFQGGSVYWAPNTGAHFIRGAIRDRYGSVGWEGGQLGFPRTDELCGLRDGGCWQQFEGGRIYWSPGTGAQPVWGAIGIYWDANGIENGRFGYPAAGESCGGGGCSQRFQGGTITWHPVNGTRG</sequence>
<evidence type="ECO:0000313" key="2">
    <source>
        <dbReference type="Proteomes" id="UP000216311"/>
    </source>
</evidence>
<keyword evidence="2" id="KW-1185">Reference proteome</keyword>
<organism evidence="1 2">
    <name type="scientific">Enemella dayhoffiae</name>
    <dbReference type="NCBI Taxonomy" id="2016507"/>
    <lineage>
        <taxon>Bacteria</taxon>
        <taxon>Bacillati</taxon>
        <taxon>Actinomycetota</taxon>
        <taxon>Actinomycetes</taxon>
        <taxon>Propionibacteriales</taxon>
        <taxon>Propionibacteriaceae</taxon>
        <taxon>Enemella</taxon>
    </lineage>
</organism>
<dbReference type="EMBL" id="NMVQ01000046">
    <property type="protein sequence ID" value="OYO17295.1"/>
    <property type="molecule type" value="Genomic_DNA"/>
</dbReference>
<name>A0A255GNA6_9ACTN</name>
<comment type="caution">
    <text evidence="1">The sequence shown here is derived from an EMBL/GenBank/DDBJ whole genome shotgun (WGS) entry which is preliminary data.</text>
</comment>
<evidence type="ECO:0000313" key="1">
    <source>
        <dbReference type="EMBL" id="OYO17295.1"/>
    </source>
</evidence>
<dbReference type="Proteomes" id="UP000216311">
    <property type="component" value="Unassembled WGS sequence"/>
</dbReference>
<dbReference type="RefSeq" id="WP_094365374.1">
    <property type="nucleotide sequence ID" value="NZ_NMVQ01000046.1"/>
</dbReference>